<evidence type="ECO:0000256" key="9">
    <source>
        <dbReference type="RuleBase" id="RU000503"/>
    </source>
</evidence>
<dbReference type="Pfam" id="PF00302">
    <property type="entry name" value="CAT"/>
    <property type="match status" value="1"/>
</dbReference>
<dbReference type="PANTHER" id="PTHR38474">
    <property type="entry name" value="SLR0299 PROTEIN"/>
    <property type="match status" value="1"/>
</dbReference>
<protein>
    <recommendedName>
        <fullName evidence="4 9">Chloramphenicol acetyltransferase</fullName>
        <ecNumber evidence="3 9">2.3.1.28</ecNumber>
    </recommendedName>
</protein>
<dbReference type="GO" id="GO:0046677">
    <property type="term" value="P:response to antibiotic"/>
    <property type="evidence" value="ECO:0007669"/>
    <property type="project" value="UniProtKB-KW"/>
</dbReference>
<evidence type="ECO:0000256" key="10">
    <source>
        <dbReference type="RuleBase" id="RU004156"/>
    </source>
</evidence>
<dbReference type="OrthoDB" id="9801766at2"/>
<keyword evidence="7 9" id="KW-0012">Acyltransferase</keyword>
<dbReference type="GO" id="GO:0008811">
    <property type="term" value="F:chloramphenicol O-acetyltransferase activity"/>
    <property type="evidence" value="ECO:0007669"/>
    <property type="project" value="UniProtKB-EC"/>
</dbReference>
<dbReference type="SMART" id="SM01059">
    <property type="entry name" value="CAT"/>
    <property type="match status" value="1"/>
</dbReference>
<comment type="function">
    <text evidence="1 9">This enzyme is an effector of chloramphenicol resistance in bacteria.</text>
</comment>
<comment type="catalytic activity">
    <reaction evidence="9">
        <text>chloramphenicol + acetyl-CoA = chloramphenicol 3-acetate + CoA</text>
        <dbReference type="Rhea" id="RHEA:18421"/>
        <dbReference type="ChEBI" id="CHEBI:16730"/>
        <dbReference type="ChEBI" id="CHEBI:17698"/>
        <dbReference type="ChEBI" id="CHEBI:57287"/>
        <dbReference type="ChEBI" id="CHEBI:57288"/>
        <dbReference type="EC" id="2.3.1.28"/>
    </reaction>
</comment>
<comment type="caution">
    <text evidence="11">The sequence shown here is derived from an EMBL/GenBank/DDBJ whole genome shotgun (WGS) entry which is preliminary data.</text>
</comment>
<evidence type="ECO:0000313" key="12">
    <source>
        <dbReference type="EMBL" id="MBB5641129.1"/>
    </source>
</evidence>
<dbReference type="AlphaFoldDB" id="A0A099JBC0"/>
<dbReference type="EMBL" id="JPXF01000034">
    <property type="protein sequence ID" value="KGJ75679.1"/>
    <property type="molecule type" value="Genomic_DNA"/>
</dbReference>
<organism evidence="11 13">
    <name type="scientific">Cryobacterium roopkundense</name>
    <dbReference type="NCBI Taxonomy" id="1001240"/>
    <lineage>
        <taxon>Bacteria</taxon>
        <taxon>Bacillati</taxon>
        <taxon>Actinomycetota</taxon>
        <taxon>Actinomycetes</taxon>
        <taxon>Micrococcales</taxon>
        <taxon>Microbacteriaceae</taxon>
        <taxon>Cryobacterium</taxon>
    </lineage>
</organism>
<evidence type="ECO:0000256" key="5">
    <source>
        <dbReference type="ARBA" id="ARBA00022679"/>
    </source>
</evidence>
<dbReference type="RefSeq" id="WP_035836500.1">
    <property type="nucleotide sequence ID" value="NZ_JACHBQ010000001.1"/>
</dbReference>
<dbReference type="EC" id="2.3.1.28" evidence="3 9"/>
<evidence type="ECO:0000256" key="1">
    <source>
        <dbReference type="ARBA" id="ARBA00002150"/>
    </source>
</evidence>
<sequence length="218" mass="25166">MTEKRAIDLDTWPRREHFEHYLTRVECTYAMTVELDVTEMVAALRVVPWKSYIAQIWAIASVVNRHAEFRMTLTADEAPATWDIVHPAFTVFNPERETFANVWSPFHNDFSTFHERTADVLARYRTATSFQPQPDIPSNVFDISSVPWASFTGFSLQTRDGWKHLSPIFTLGRYRETEGRTVMPVAIQVHHAAADGFHTARIVQELQELFSDPGWLPK</sequence>
<evidence type="ECO:0000313" key="11">
    <source>
        <dbReference type="EMBL" id="KGJ75679.1"/>
    </source>
</evidence>
<evidence type="ECO:0000256" key="4">
    <source>
        <dbReference type="ARBA" id="ARBA00020291"/>
    </source>
</evidence>
<keyword evidence="5 9" id="KW-0808">Transferase</keyword>
<dbReference type="eggNOG" id="COG4845">
    <property type="taxonomic scope" value="Bacteria"/>
</dbReference>
<reference evidence="11 13" key="1">
    <citation type="submission" date="2014-08" db="EMBL/GenBank/DDBJ databases">
        <authorList>
            <person name="Sisinthy S."/>
        </authorList>
    </citation>
    <scope>NUCLEOTIDE SEQUENCE [LARGE SCALE GENOMIC DNA]</scope>
    <source>
        <strain evidence="11 13">RuG17</strain>
    </source>
</reference>
<dbReference type="InterPro" id="IPR023213">
    <property type="entry name" value="CAT-like_dom_sf"/>
</dbReference>
<gene>
    <name evidence="12" type="ORF">BJ997_001677</name>
    <name evidence="11" type="ORF">GY21_09535</name>
</gene>
<evidence type="ECO:0000256" key="6">
    <source>
        <dbReference type="ARBA" id="ARBA00023251"/>
    </source>
</evidence>
<evidence type="ECO:0000256" key="8">
    <source>
        <dbReference type="PIRSR" id="PIRSR000440-1"/>
    </source>
</evidence>
<evidence type="ECO:0000256" key="7">
    <source>
        <dbReference type="ARBA" id="ARBA00023315"/>
    </source>
</evidence>
<evidence type="ECO:0000256" key="3">
    <source>
        <dbReference type="ARBA" id="ARBA00013235"/>
    </source>
</evidence>
<keyword evidence="6 9" id="KW-0046">Antibiotic resistance</keyword>
<evidence type="ECO:0000256" key="2">
    <source>
        <dbReference type="ARBA" id="ARBA00010571"/>
    </source>
</evidence>
<feature type="active site" description="Proton acceptor" evidence="8">
    <location>
        <position position="191"/>
    </location>
</feature>
<dbReference type="InterPro" id="IPR001707">
    <property type="entry name" value="Cmp_AcTrfase"/>
</dbReference>
<dbReference type="Proteomes" id="UP000561726">
    <property type="component" value="Unassembled WGS sequence"/>
</dbReference>
<name>A0A099JBC0_9MICO</name>
<keyword evidence="13" id="KW-1185">Reference proteome</keyword>
<accession>A0A099JBC0</accession>
<dbReference type="InterPro" id="IPR018372">
    <property type="entry name" value="Chloramphenicol_AcTrfase_AS"/>
</dbReference>
<dbReference type="Gene3D" id="3.30.559.10">
    <property type="entry name" value="Chloramphenicol acetyltransferase-like domain"/>
    <property type="match status" value="1"/>
</dbReference>
<dbReference type="PROSITE" id="PS00100">
    <property type="entry name" value="CAT"/>
    <property type="match status" value="1"/>
</dbReference>
<dbReference type="Proteomes" id="UP000029864">
    <property type="component" value="Unassembled WGS sequence"/>
</dbReference>
<dbReference type="SUPFAM" id="SSF52777">
    <property type="entry name" value="CoA-dependent acyltransferases"/>
    <property type="match status" value="1"/>
</dbReference>
<evidence type="ECO:0000313" key="13">
    <source>
        <dbReference type="Proteomes" id="UP000029864"/>
    </source>
</evidence>
<reference evidence="12 14" key="2">
    <citation type="submission" date="2020-08" db="EMBL/GenBank/DDBJ databases">
        <title>Sequencing the genomes of 1000 actinobacteria strains.</title>
        <authorList>
            <person name="Klenk H.-P."/>
        </authorList>
    </citation>
    <scope>NUCLEOTIDE SEQUENCE [LARGE SCALE GENOMIC DNA]</scope>
    <source>
        <strain evidence="12 14">DSM 21065</strain>
    </source>
</reference>
<dbReference type="PIRSF" id="PIRSF000440">
    <property type="entry name" value="CAT"/>
    <property type="match status" value="1"/>
</dbReference>
<proteinExistence type="inferred from homology"/>
<evidence type="ECO:0000313" key="14">
    <source>
        <dbReference type="Proteomes" id="UP000561726"/>
    </source>
</evidence>
<dbReference type="EMBL" id="JACHBQ010000001">
    <property type="protein sequence ID" value="MBB5641129.1"/>
    <property type="molecule type" value="Genomic_DNA"/>
</dbReference>
<dbReference type="PANTHER" id="PTHR38474:SF2">
    <property type="entry name" value="CHLORAMPHENICOL ACETYLTRANSFERASE"/>
    <property type="match status" value="1"/>
</dbReference>
<comment type="similarity">
    <text evidence="2 10">Belongs to the chloramphenicol acetyltransferase family.</text>
</comment>